<dbReference type="Proteomes" id="UP000054709">
    <property type="component" value="Unassembled WGS sequence"/>
</dbReference>
<comment type="caution">
    <text evidence="1">The sequence shown here is derived from an EMBL/GenBank/DDBJ whole genome shotgun (WGS) entry which is preliminary data.</text>
</comment>
<organism evidence="1 2">
    <name type="scientific">Paenibacillus etheri</name>
    <dbReference type="NCBI Taxonomy" id="1306852"/>
    <lineage>
        <taxon>Bacteria</taxon>
        <taxon>Bacillati</taxon>
        <taxon>Bacillota</taxon>
        <taxon>Bacilli</taxon>
        <taxon>Bacillales</taxon>
        <taxon>Paenibacillaceae</taxon>
        <taxon>Paenibacillus</taxon>
    </lineage>
</organism>
<evidence type="ECO:0000313" key="2">
    <source>
        <dbReference type="Proteomes" id="UP000054709"/>
    </source>
</evidence>
<dbReference type="AlphaFoldDB" id="A0A0W1B3Q3"/>
<evidence type="ECO:0000313" key="1">
    <source>
        <dbReference type="EMBL" id="KTD88202.1"/>
    </source>
</evidence>
<protein>
    <recommendedName>
        <fullName evidence="3">YolD-like family protein</fullName>
    </recommendedName>
</protein>
<name>A0A0W1B3Q3_9BACL</name>
<gene>
    <name evidence="1" type="ORF">UQ64_06850</name>
</gene>
<dbReference type="Pfam" id="PF08863">
    <property type="entry name" value="YolD"/>
    <property type="match status" value="1"/>
</dbReference>
<accession>A0A0W1B3Q3</accession>
<dbReference type="EMBL" id="LCZJ02000015">
    <property type="protein sequence ID" value="KTD88202.1"/>
    <property type="molecule type" value="Genomic_DNA"/>
</dbReference>
<dbReference type="RefSeq" id="WP_060622139.1">
    <property type="nucleotide sequence ID" value="NZ_LCZJ02000015.1"/>
</dbReference>
<sequence>MVKKLESIWDCSRMMLPEHKLRIISDERGQQWRDRKKPVLDAQEWELIDQVLTYSKRYREQITITQFEPVQDIKIRGVVMAIARQLRRIKLQMENDYDWINIDDVIQVTT</sequence>
<dbReference type="InterPro" id="IPR014962">
    <property type="entry name" value="YolD"/>
</dbReference>
<proteinExistence type="predicted"/>
<reference evidence="1 2" key="1">
    <citation type="journal article" date="2015" name="Int. Biodeterior. Biodegradation">
        <title>Physiological and genetic screening methods for the isolation of methyl tert-butyl ether-degrading bacteria for bioremediation purposes.</title>
        <authorList>
            <person name="Guisado I.M."/>
            <person name="Purswani J."/>
            <person name="Gonzalez Lopez J."/>
            <person name="Pozo C."/>
        </authorList>
    </citation>
    <scope>NUCLEOTIDE SEQUENCE [LARGE SCALE GENOMIC DNA]</scope>
    <source>
        <strain evidence="1 2">SH7</strain>
    </source>
</reference>
<keyword evidence="2" id="KW-1185">Reference proteome</keyword>
<evidence type="ECO:0008006" key="3">
    <source>
        <dbReference type="Google" id="ProtNLM"/>
    </source>
</evidence>